<sequence>MTTTQFAFVPATKEQTKIRAAFTGPPGAGKTYTALKIATHLGESIGVIDTENGSAAEYSSEFTFQHLVMRHYAPQDLMHAIAAANQAGLGTLIIDTWSKFWNGVGGVLEQVDQLSKGGNKFATGWKDLRPVEMAMIEAITSYPGHILVTMRSKVAYEVQTNSSGKAVPVKIGLKPEQREGVEYEFSLIGDLDRDHTMTITKARAHTLDSRIIPRPGEELAQELLAWVNEGVPSPTANSLRDQALAADVTVETLRGLLTEGRKRGLLGAPVIDPATEQPTTLGDLITRRGKEAASLAA</sequence>
<reference evidence="2" key="1">
    <citation type="submission" date="2022-06" db="EMBL/GenBank/DDBJ databases">
        <authorList>
            <person name="Ping M."/>
        </authorList>
    </citation>
    <scope>NUCLEOTIDE SEQUENCE</scope>
    <source>
        <strain evidence="2">JCM11759T</strain>
    </source>
</reference>
<accession>A0ABY5DFB3</accession>
<dbReference type="EMBL" id="CP099837">
    <property type="protein sequence ID" value="USY21791.1"/>
    <property type="molecule type" value="Genomic_DNA"/>
</dbReference>
<keyword evidence="2" id="KW-0547">Nucleotide-binding</keyword>
<keyword evidence="2" id="KW-0067">ATP-binding</keyword>
<evidence type="ECO:0000259" key="1">
    <source>
        <dbReference type="SMART" id="SM00382"/>
    </source>
</evidence>
<dbReference type="Proteomes" id="UP001055940">
    <property type="component" value="Chromosome"/>
</dbReference>
<name>A0ABY5DFB3_9ACTN</name>
<organism evidence="2 3">
    <name type="scientific">Nocardiopsis exhalans</name>
    <dbReference type="NCBI Taxonomy" id="163604"/>
    <lineage>
        <taxon>Bacteria</taxon>
        <taxon>Bacillati</taxon>
        <taxon>Actinomycetota</taxon>
        <taxon>Actinomycetes</taxon>
        <taxon>Streptosporangiales</taxon>
        <taxon>Nocardiopsidaceae</taxon>
        <taxon>Nocardiopsis</taxon>
    </lineage>
</organism>
<dbReference type="SUPFAM" id="SSF52540">
    <property type="entry name" value="P-loop containing nucleoside triphosphate hydrolases"/>
    <property type="match status" value="1"/>
</dbReference>
<dbReference type="InterPro" id="IPR027417">
    <property type="entry name" value="P-loop_NTPase"/>
</dbReference>
<dbReference type="InterPro" id="IPR003593">
    <property type="entry name" value="AAA+_ATPase"/>
</dbReference>
<dbReference type="SMART" id="SM00382">
    <property type="entry name" value="AAA"/>
    <property type="match status" value="1"/>
</dbReference>
<dbReference type="GO" id="GO:0005524">
    <property type="term" value="F:ATP binding"/>
    <property type="evidence" value="ECO:0007669"/>
    <property type="project" value="UniProtKB-KW"/>
</dbReference>
<feature type="domain" description="AAA+ ATPase" evidence="1">
    <location>
        <begin position="16"/>
        <end position="217"/>
    </location>
</feature>
<dbReference type="Gene3D" id="3.40.50.300">
    <property type="entry name" value="P-loop containing nucleotide triphosphate hydrolases"/>
    <property type="match status" value="1"/>
</dbReference>
<dbReference type="RefSeq" id="WP_254420630.1">
    <property type="nucleotide sequence ID" value="NZ_BAAAJB010000058.1"/>
</dbReference>
<dbReference type="Pfam" id="PF13479">
    <property type="entry name" value="AAA_24"/>
    <property type="match status" value="1"/>
</dbReference>
<protein>
    <submittedName>
        <fullName evidence="2">ATP-binding protein</fullName>
    </submittedName>
</protein>
<evidence type="ECO:0000313" key="3">
    <source>
        <dbReference type="Proteomes" id="UP001055940"/>
    </source>
</evidence>
<evidence type="ECO:0000313" key="2">
    <source>
        <dbReference type="EMBL" id="USY21791.1"/>
    </source>
</evidence>
<gene>
    <name evidence="2" type="ORF">NE857_09370</name>
</gene>
<keyword evidence="3" id="KW-1185">Reference proteome</keyword>
<proteinExistence type="predicted"/>